<dbReference type="GO" id="GO:0006310">
    <property type="term" value="P:DNA recombination"/>
    <property type="evidence" value="ECO:0007669"/>
    <property type="project" value="UniProtKB-KW"/>
</dbReference>
<dbReference type="GO" id="GO:0046872">
    <property type="term" value="F:metal ion binding"/>
    <property type="evidence" value="ECO:0007669"/>
    <property type="project" value="UniProtKB-KW"/>
</dbReference>
<evidence type="ECO:0000256" key="12">
    <source>
        <dbReference type="ARBA" id="ARBA00023254"/>
    </source>
</evidence>
<evidence type="ECO:0000256" key="6">
    <source>
        <dbReference type="ARBA" id="ARBA00022763"/>
    </source>
</evidence>
<dbReference type="AlphaFoldDB" id="A0A1J1H6K6"/>
<gene>
    <name evidence="13" type="ORF">PRELSG_1023000</name>
</gene>
<dbReference type="InterPro" id="IPR042530">
    <property type="entry name" value="EME1/EME2_C"/>
</dbReference>
<sequence length="332" mass="39625">MDEIKIIFSDDLKLSKHYEVLKSFLKSEEENDKNDMNYSNMLNYDSKEIQEPSIYFDSVCFIYTNFSYKSHFTLINEKRKEEKNLIYEENDSIQSEEDIKIDEKYFLSLILIIIDENYLEYQYDKEKNIIHKIKKLQKEYKNVRIVCIFLGIREILNRTNLKENYKFENISINENIIINNKDLDSFIATLLIQYQVDSVELDNIIHLHKYIFKCCKYLYQSKIRKPNSYFKVKPIGINQFKNPNINENKNYSTWLSQLMQISGVSEDISKKIAEVFKTPFDLIKHFKKIGDEECLKDIVINSSYGERKLGKALSKKIYRVFSPYSKPDNFVS</sequence>
<dbReference type="GO" id="GO:0016787">
    <property type="term" value="F:hydrolase activity"/>
    <property type="evidence" value="ECO:0007669"/>
    <property type="project" value="UniProtKB-KW"/>
</dbReference>
<keyword evidence="5" id="KW-0255">Endonuclease</keyword>
<dbReference type="Gene3D" id="1.10.150.670">
    <property type="entry name" value="Crossover junction endonuclease EME1, DNA-binding domain"/>
    <property type="match status" value="1"/>
</dbReference>
<dbReference type="InterPro" id="IPR033310">
    <property type="entry name" value="Mms4/EME1/EME2"/>
</dbReference>
<evidence type="ECO:0000256" key="5">
    <source>
        <dbReference type="ARBA" id="ARBA00022759"/>
    </source>
</evidence>
<dbReference type="EMBL" id="LN835305">
    <property type="protein sequence ID" value="CRH00574.1"/>
    <property type="molecule type" value="Genomic_DNA"/>
</dbReference>
<keyword evidence="10" id="KW-0234">DNA repair</keyword>
<keyword evidence="6" id="KW-0227">DNA damage</keyword>
<evidence type="ECO:0000256" key="7">
    <source>
        <dbReference type="ARBA" id="ARBA00022801"/>
    </source>
</evidence>
<dbReference type="KEGG" id="prel:PRELSG_1023000"/>
<keyword evidence="3" id="KW-0540">Nuclease</keyword>
<dbReference type="Pfam" id="PF21292">
    <property type="entry name" value="EME1-MUS81_C"/>
    <property type="match status" value="1"/>
</dbReference>
<dbReference type="GO" id="GO:0048476">
    <property type="term" value="C:Holliday junction resolvase complex"/>
    <property type="evidence" value="ECO:0007669"/>
    <property type="project" value="InterPro"/>
</dbReference>
<comment type="cofactor">
    <cofactor evidence="1">
        <name>Mg(2+)</name>
        <dbReference type="ChEBI" id="CHEBI:18420"/>
    </cofactor>
</comment>
<keyword evidence="14" id="KW-1185">Reference proteome</keyword>
<evidence type="ECO:0000256" key="11">
    <source>
        <dbReference type="ARBA" id="ARBA00023242"/>
    </source>
</evidence>
<dbReference type="Proteomes" id="UP000220158">
    <property type="component" value="Chromosome 10"/>
</dbReference>
<reference evidence="13 14" key="1">
    <citation type="submission" date="2015-04" db="EMBL/GenBank/DDBJ databases">
        <authorList>
            <consortium name="Pathogen Informatics"/>
        </authorList>
    </citation>
    <scope>NUCLEOTIDE SEQUENCE [LARGE SCALE GENOMIC DNA]</scope>
    <source>
        <strain evidence="13 14">SGS1</strain>
    </source>
</reference>
<dbReference type="PANTHER" id="PTHR21077:SF5">
    <property type="entry name" value="CROSSOVER JUNCTION ENDONUCLEASE MMS4"/>
    <property type="match status" value="1"/>
</dbReference>
<name>A0A1J1H6K6_PLARL</name>
<dbReference type="OrthoDB" id="343092at2759"/>
<evidence type="ECO:0000256" key="10">
    <source>
        <dbReference type="ARBA" id="ARBA00023204"/>
    </source>
</evidence>
<keyword evidence="8" id="KW-0460">Magnesium</keyword>
<dbReference type="RefSeq" id="XP_028533577.1">
    <property type="nucleotide sequence ID" value="XM_028677160.1"/>
</dbReference>
<accession>A0A1J1H6K6</accession>
<keyword evidence="7" id="KW-0378">Hydrolase</keyword>
<keyword evidence="4" id="KW-0479">Metal-binding</keyword>
<evidence type="ECO:0000313" key="14">
    <source>
        <dbReference type="Proteomes" id="UP000220158"/>
    </source>
</evidence>
<evidence type="ECO:0000256" key="9">
    <source>
        <dbReference type="ARBA" id="ARBA00023172"/>
    </source>
</evidence>
<dbReference type="VEuPathDB" id="PlasmoDB:PRELSG_1023000"/>
<dbReference type="PANTHER" id="PTHR21077">
    <property type="entry name" value="EME1 PROTEIN"/>
    <property type="match status" value="1"/>
</dbReference>
<protein>
    <recommendedName>
        <fullName evidence="15">ERCC4 domain-containing protein</fullName>
    </recommendedName>
</protein>
<evidence type="ECO:0000256" key="4">
    <source>
        <dbReference type="ARBA" id="ARBA00022723"/>
    </source>
</evidence>
<evidence type="ECO:0000256" key="3">
    <source>
        <dbReference type="ARBA" id="ARBA00022722"/>
    </source>
</evidence>
<dbReference type="GO" id="GO:0004519">
    <property type="term" value="F:endonuclease activity"/>
    <property type="evidence" value="ECO:0007669"/>
    <property type="project" value="UniProtKB-KW"/>
</dbReference>
<dbReference type="GO" id="GO:0006281">
    <property type="term" value="P:DNA repair"/>
    <property type="evidence" value="ECO:0007669"/>
    <property type="project" value="UniProtKB-KW"/>
</dbReference>
<dbReference type="GO" id="GO:0051321">
    <property type="term" value="P:meiotic cell cycle"/>
    <property type="evidence" value="ECO:0007669"/>
    <property type="project" value="UniProtKB-KW"/>
</dbReference>
<comment type="subcellular location">
    <subcellularLocation>
        <location evidence="2">Nucleus</location>
    </subcellularLocation>
</comment>
<evidence type="ECO:0008006" key="15">
    <source>
        <dbReference type="Google" id="ProtNLM"/>
    </source>
</evidence>
<organism evidence="13 14">
    <name type="scientific">Plasmodium relictum</name>
    <dbReference type="NCBI Taxonomy" id="85471"/>
    <lineage>
        <taxon>Eukaryota</taxon>
        <taxon>Sar</taxon>
        <taxon>Alveolata</taxon>
        <taxon>Apicomplexa</taxon>
        <taxon>Aconoidasida</taxon>
        <taxon>Haemosporida</taxon>
        <taxon>Plasmodiidae</taxon>
        <taxon>Plasmodium</taxon>
        <taxon>Plasmodium (Haemamoeba)</taxon>
    </lineage>
</organism>
<dbReference type="GeneID" id="39736697"/>
<proteinExistence type="predicted"/>
<evidence type="ECO:0000256" key="2">
    <source>
        <dbReference type="ARBA" id="ARBA00004123"/>
    </source>
</evidence>
<evidence type="ECO:0000256" key="1">
    <source>
        <dbReference type="ARBA" id="ARBA00001946"/>
    </source>
</evidence>
<evidence type="ECO:0000256" key="8">
    <source>
        <dbReference type="ARBA" id="ARBA00022842"/>
    </source>
</evidence>
<keyword evidence="9" id="KW-0233">DNA recombination</keyword>
<keyword evidence="12" id="KW-0469">Meiosis</keyword>
<keyword evidence="11" id="KW-0539">Nucleus</keyword>
<dbReference type="OMA" id="FKCCKYL"/>
<evidence type="ECO:0000313" key="13">
    <source>
        <dbReference type="EMBL" id="CRH00574.1"/>
    </source>
</evidence>
<dbReference type="GO" id="GO:0005634">
    <property type="term" value="C:nucleus"/>
    <property type="evidence" value="ECO:0007669"/>
    <property type="project" value="UniProtKB-SubCell"/>
</dbReference>